<dbReference type="AlphaFoldDB" id="A0A927CY95"/>
<name>A0A927CY95_9BACI</name>
<dbReference type="InterPro" id="IPR015797">
    <property type="entry name" value="NUDIX_hydrolase-like_dom_sf"/>
</dbReference>
<dbReference type="GO" id="GO:0016787">
    <property type="term" value="F:hydrolase activity"/>
    <property type="evidence" value="ECO:0007669"/>
    <property type="project" value="UniProtKB-KW"/>
</dbReference>
<evidence type="ECO:0000313" key="4">
    <source>
        <dbReference type="EMBL" id="MBD3109937.1"/>
    </source>
</evidence>
<dbReference type="InterPro" id="IPR000086">
    <property type="entry name" value="NUDIX_hydrolase_dom"/>
</dbReference>
<organism evidence="4 5">
    <name type="scientific">Peribacillus faecalis</name>
    <dbReference type="NCBI Taxonomy" id="2772559"/>
    <lineage>
        <taxon>Bacteria</taxon>
        <taxon>Bacillati</taxon>
        <taxon>Bacillota</taxon>
        <taxon>Bacilli</taxon>
        <taxon>Bacillales</taxon>
        <taxon>Bacillaceae</taxon>
        <taxon>Peribacillus</taxon>
    </lineage>
</organism>
<gene>
    <name evidence="4" type="ORF">IEO70_16480</name>
</gene>
<keyword evidence="5" id="KW-1185">Reference proteome</keyword>
<sequence length="149" mass="17074">MSDNHSLQNQILTISCGVIIEKENKILLQRPAGETNWCLPGGIMEIGEKYEEAAKRNVLEQTALTIESMKLFGMQSGRDCFVTYRNGDKGFNLQVIFHTTEYSGKVRIKDAANREHRFYPKTNLPKNLNPQQKAFIIDWKDNKETPIVN</sequence>
<comment type="caution">
    <text evidence="4">The sequence shown here is derived from an EMBL/GenBank/DDBJ whole genome shotgun (WGS) entry which is preliminary data.</text>
</comment>
<evidence type="ECO:0000256" key="1">
    <source>
        <dbReference type="ARBA" id="ARBA00001946"/>
    </source>
</evidence>
<evidence type="ECO:0000313" key="5">
    <source>
        <dbReference type="Proteomes" id="UP000602076"/>
    </source>
</evidence>
<feature type="domain" description="Nudix hydrolase" evidence="3">
    <location>
        <begin position="9"/>
        <end position="141"/>
    </location>
</feature>
<dbReference type="PANTHER" id="PTHR43046">
    <property type="entry name" value="GDP-MANNOSE MANNOSYL HYDROLASE"/>
    <property type="match status" value="1"/>
</dbReference>
<dbReference type="PANTHER" id="PTHR43046:SF2">
    <property type="entry name" value="8-OXO-DGTP DIPHOSPHATASE-RELATED"/>
    <property type="match status" value="1"/>
</dbReference>
<dbReference type="SUPFAM" id="SSF55811">
    <property type="entry name" value="Nudix"/>
    <property type="match status" value="1"/>
</dbReference>
<dbReference type="RefSeq" id="WP_190999474.1">
    <property type="nucleotide sequence ID" value="NZ_JACXSI010000048.1"/>
</dbReference>
<evidence type="ECO:0000256" key="2">
    <source>
        <dbReference type="ARBA" id="ARBA00022801"/>
    </source>
</evidence>
<dbReference type="Pfam" id="PF00293">
    <property type="entry name" value="NUDIX"/>
    <property type="match status" value="1"/>
</dbReference>
<evidence type="ECO:0000259" key="3">
    <source>
        <dbReference type="PROSITE" id="PS51462"/>
    </source>
</evidence>
<dbReference type="PROSITE" id="PS51462">
    <property type="entry name" value="NUDIX"/>
    <property type="match status" value="1"/>
</dbReference>
<accession>A0A927CY95</accession>
<comment type="cofactor">
    <cofactor evidence="1">
        <name>Mg(2+)</name>
        <dbReference type="ChEBI" id="CHEBI:18420"/>
    </cofactor>
</comment>
<keyword evidence="2" id="KW-0378">Hydrolase</keyword>
<dbReference type="Proteomes" id="UP000602076">
    <property type="component" value="Unassembled WGS sequence"/>
</dbReference>
<dbReference type="CDD" id="cd04677">
    <property type="entry name" value="NUDIX_Hydrolase"/>
    <property type="match status" value="1"/>
</dbReference>
<dbReference type="EMBL" id="JACXSI010000048">
    <property type="protein sequence ID" value="MBD3109937.1"/>
    <property type="molecule type" value="Genomic_DNA"/>
</dbReference>
<proteinExistence type="predicted"/>
<protein>
    <submittedName>
        <fullName evidence="4">NUDIX domain-containing protein</fullName>
    </submittedName>
</protein>
<dbReference type="Gene3D" id="3.90.79.10">
    <property type="entry name" value="Nucleoside Triphosphate Pyrophosphohydrolase"/>
    <property type="match status" value="1"/>
</dbReference>
<reference evidence="4" key="1">
    <citation type="submission" date="2020-09" db="EMBL/GenBank/DDBJ databases">
        <title>Bacillus faecalis sp. nov., a moderately halophilic bacterium isolated from cow faeces.</title>
        <authorList>
            <person name="Jiang L."/>
            <person name="Lee J."/>
        </authorList>
    </citation>
    <scope>NUCLEOTIDE SEQUENCE</scope>
    <source>
        <strain evidence="4">AGMB 02131</strain>
    </source>
</reference>